<dbReference type="InterPro" id="IPR027417">
    <property type="entry name" value="P-loop_NTPase"/>
</dbReference>
<accession>F3UCD5</accession>
<feature type="domain" description="CobQ/CobB/MinD/ParA nucleotide binding" evidence="2">
    <location>
        <begin position="1"/>
        <end position="48"/>
    </location>
</feature>
<dbReference type="PANTHER" id="PTHR21343:SF1">
    <property type="entry name" value="COBYRIC ACID SYNTHASE"/>
    <property type="match status" value="1"/>
</dbReference>
<evidence type="ECO:0000259" key="2">
    <source>
        <dbReference type="Pfam" id="PF01656"/>
    </source>
</evidence>
<keyword evidence="3" id="KW-0436">Ligase</keyword>
<evidence type="ECO:0000313" key="3">
    <source>
        <dbReference type="EMBL" id="EGJ38398.1"/>
    </source>
</evidence>
<dbReference type="PANTHER" id="PTHR21343">
    <property type="entry name" value="DETHIOBIOTIN SYNTHETASE"/>
    <property type="match status" value="1"/>
</dbReference>
<dbReference type="InterPro" id="IPR002586">
    <property type="entry name" value="CobQ/CobB/MinD/ParA_Nub-bd_dom"/>
</dbReference>
<proteinExistence type="predicted"/>
<dbReference type="Pfam" id="PF01656">
    <property type="entry name" value="CbiA"/>
    <property type="match status" value="1"/>
</dbReference>
<organism evidence="3 4">
    <name type="scientific">Streptococcus sanguinis SK1056</name>
    <dbReference type="NCBI Taxonomy" id="888820"/>
    <lineage>
        <taxon>Bacteria</taxon>
        <taxon>Bacillati</taxon>
        <taxon>Bacillota</taxon>
        <taxon>Bacilli</taxon>
        <taxon>Lactobacillales</taxon>
        <taxon>Streptococcaceae</taxon>
        <taxon>Streptococcus</taxon>
    </lineage>
</organism>
<comment type="caution">
    <text evidence="3">The sequence shown here is derived from an EMBL/GenBank/DDBJ whole genome shotgun (WGS) entry which is preliminary data.</text>
</comment>
<dbReference type="HOGENOM" id="CLU_2792371_0_0_9"/>
<gene>
    <name evidence="3" type="primary">cobQ3</name>
    <name evidence="3" type="ORF">HMPREF9393_1349</name>
</gene>
<dbReference type="EMBL" id="AFFL01000003">
    <property type="protein sequence ID" value="EGJ38398.1"/>
    <property type="molecule type" value="Genomic_DNA"/>
</dbReference>
<keyword evidence="1" id="KW-0315">Glutamine amidotransferase</keyword>
<reference evidence="3 4" key="1">
    <citation type="submission" date="2011-03" db="EMBL/GenBank/DDBJ databases">
        <authorList>
            <person name="Muzny D."/>
            <person name="Qin X."/>
            <person name="Deng J."/>
            <person name="Jiang H."/>
            <person name="Liu Y."/>
            <person name="Qu J."/>
            <person name="Song X.-Z."/>
            <person name="Zhang L."/>
            <person name="Thornton R."/>
            <person name="Coyle M."/>
            <person name="Francisco L."/>
            <person name="Jackson L."/>
            <person name="Javaid M."/>
            <person name="Korchina V."/>
            <person name="Kovar C."/>
            <person name="Mata R."/>
            <person name="Mathew T."/>
            <person name="Ngo R."/>
            <person name="Nguyen L."/>
            <person name="Nguyen N."/>
            <person name="Okwuonu G."/>
            <person name="Ongeri F."/>
            <person name="Pham C."/>
            <person name="Simmons D."/>
            <person name="Wilczek-Boney K."/>
            <person name="Hale W."/>
            <person name="Jakkamsetti A."/>
            <person name="Pham P."/>
            <person name="Ruth R."/>
            <person name="San Lucas F."/>
            <person name="Warren J."/>
            <person name="Zhang J."/>
            <person name="Zhao Z."/>
            <person name="Zhou C."/>
            <person name="Zhu D."/>
            <person name="Lee S."/>
            <person name="Bess C."/>
            <person name="Blankenburg K."/>
            <person name="Forbes L."/>
            <person name="Fu Q."/>
            <person name="Gubbala S."/>
            <person name="Hirani K."/>
            <person name="Jayaseelan J.C."/>
            <person name="Lara F."/>
            <person name="Munidasa M."/>
            <person name="Palculict T."/>
            <person name="Patil S."/>
            <person name="Pu L.-L."/>
            <person name="Saada N."/>
            <person name="Tang L."/>
            <person name="Weissenberger G."/>
            <person name="Zhu Y."/>
            <person name="Hemphill L."/>
            <person name="Shang Y."/>
            <person name="Youmans B."/>
            <person name="Ayvaz T."/>
            <person name="Ross M."/>
            <person name="Santibanez J."/>
            <person name="Aqrawi P."/>
            <person name="Gross S."/>
            <person name="Joshi V."/>
            <person name="Fowler G."/>
            <person name="Nazareth L."/>
            <person name="Reid J."/>
            <person name="Worley K."/>
            <person name="Petrosino J."/>
            <person name="Highlander S."/>
            <person name="Gibbs R."/>
        </authorList>
    </citation>
    <scope>NUCLEOTIDE SEQUENCE [LARGE SCALE GENOMIC DNA]</scope>
    <source>
        <strain evidence="3 4">SK1056</strain>
    </source>
</reference>
<dbReference type="AlphaFoldDB" id="F3UCD5"/>
<dbReference type="GO" id="GO:0009236">
    <property type="term" value="P:cobalamin biosynthetic process"/>
    <property type="evidence" value="ECO:0007669"/>
    <property type="project" value="UniProtKB-UniPathway"/>
</dbReference>
<dbReference type="EC" id="6.3.5.10" evidence="3"/>
<protein>
    <submittedName>
        <fullName evidence="3">Adenosylcobyric acid synthase</fullName>
        <ecNumber evidence="3">6.3.5.10</ecNumber>
    </submittedName>
</protein>
<evidence type="ECO:0000313" key="4">
    <source>
        <dbReference type="Proteomes" id="UP000004171"/>
    </source>
</evidence>
<dbReference type="Gene3D" id="3.40.50.300">
    <property type="entry name" value="P-loop containing nucleotide triphosphate hydrolases"/>
    <property type="match status" value="1"/>
</dbReference>
<dbReference type="Proteomes" id="UP000004171">
    <property type="component" value="Unassembled WGS sequence"/>
</dbReference>
<dbReference type="GO" id="GO:0051921">
    <property type="term" value="F:adenosylcobyric acid synthase (glutamine-hydrolyzing) activity"/>
    <property type="evidence" value="ECO:0007669"/>
    <property type="project" value="UniProtKB-EC"/>
</dbReference>
<evidence type="ECO:0000256" key="1">
    <source>
        <dbReference type="ARBA" id="ARBA00022962"/>
    </source>
</evidence>
<name>F3UCD5_STRSA</name>
<dbReference type="UniPathway" id="UPA00148"/>
<sequence length="68" mass="7520">MVQGTASDAGKSIIAAGLCRIFKQDGLEVVPFKSQNMALNSFITKKEMKWAGLRSFRLRQLAKSRMSA</sequence>
<dbReference type="SUPFAM" id="SSF52540">
    <property type="entry name" value="P-loop containing nucleoside triphosphate hydrolases"/>
    <property type="match status" value="1"/>
</dbReference>